<proteinExistence type="predicted"/>
<sequence>MSGFSFFVPAFLKLVILSRSFLFLVSSSFDFLLDGLFGSSPPLAWFC</sequence>
<reference evidence="1" key="1">
    <citation type="submission" date="2014-11" db="EMBL/GenBank/DDBJ databases">
        <authorList>
            <person name="Amaro Gonzalez C."/>
        </authorList>
    </citation>
    <scope>NUCLEOTIDE SEQUENCE</scope>
</reference>
<reference evidence="1" key="2">
    <citation type="journal article" date="2015" name="Fish Shellfish Immunol.">
        <title>Early steps in the European eel (Anguilla anguilla)-Vibrio vulnificus interaction in the gills: Role of the RtxA13 toxin.</title>
        <authorList>
            <person name="Callol A."/>
            <person name="Pajuelo D."/>
            <person name="Ebbesson L."/>
            <person name="Teles M."/>
            <person name="MacKenzie S."/>
            <person name="Amaro C."/>
        </authorList>
    </citation>
    <scope>NUCLEOTIDE SEQUENCE</scope>
</reference>
<dbReference type="EMBL" id="GBXM01053038">
    <property type="protein sequence ID" value="JAH55539.1"/>
    <property type="molecule type" value="Transcribed_RNA"/>
</dbReference>
<dbReference type="AlphaFoldDB" id="A0A0E9TP97"/>
<evidence type="ECO:0000313" key="1">
    <source>
        <dbReference type="EMBL" id="JAH55539.1"/>
    </source>
</evidence>
<name>A0A0E9TP97_ANGAN</name>
<accession>A0A0E9TP97</accession>
<protein>
    <submittedName>
        <fullName evidence="1">Uncharacterized protein</fullName>
    </submittedName>
</protein>
<organism evidence="1">
    <name type="scientific">Anguilla anguilla</name>
    <name type="common">European freshwater eel</name>
    <name type="synonym">Muraena anguilla</name>
    <dbReference type="NCBI Taxonomy" id="7936"/>
    <lineage>
        <taxon>Eukaryota</taxon>
        <taxon>Metazoa</taxon>
        <taxon>Chordata</taxon>
        <taxon>Craniata</taxon>
        <taxon>Vertebrata</taxon>
        <taxon>Euteleostomi</taxon>
        <taxon>Actinopterygii</taxon>
        <taxon>Neopterygii</taxon>
        <taxon>Teleostei</taxon>
        <taxon>Anguilliformes</taxon>
        <taxon>Anguillidae</taxon>
        <taxon>Anguilla</taxon>
    </lineage>
</organism>